<keyword evidence="1" id="KW-0472">Membrane</keyword>
<keyword evidence="1" id="KW-0812">Transmembrane</keyword>
<evidence type="ECO:0008006" key="4">
    <source>
        <dbReference type="Google" id="ProtNLM"/>
    </source>
</evidence>
<organism evidence="2 3">
    <name type="scientific">Solanum stoloniferum</name>
    <dbReference type="NCBI Taxonomy" id="62892"/>
    <lineage>
        <taxon>Eukaryota</taxon>
        <taxon>Viridiplantae</taxon>
        <taxon>Streptophyta</taxon>
        <taxon>Embryophyta</taxon>
        <taxon>Tracheophyta</taxon>
        <taxon>Spermatophyta</taxon>
        <taxon>Magnoliopsida</taxon>
        <taxon>eudicotyledons</taxon>
        <taxon>Gunneridae</taxon>
        <taxon>Pentapetalae</taxon>
        <taxon>asterids</taxon>
        <taxon>lamiids</taxon>
        <taxon>Solanales</taxon>
        <taxon>Solanaceae</taxon>
        <taxon>Solanoideae</taxon>
        <taxon>Solaneae</taxon>
        <taxon>Solanum</taxon>
    </lineage>
</organism>
<dbReference type="EMBL" id="JBJKTR010000006">
    <property type="protein sequence ID" value="KAL3365863.1"/>
    <property type="molecule type" value="Genomic_DNA"/>
</dbReference>
<name>A0ABD2UAK2_9SOLN</name>
<gene>
    <name evidence="2" type="ORF">AABB24_010801</name>
</gene>
<dbReference type="PANTHER" id="PTHR31474:SF4">
    <property type="entry name" value="NICOTIANA LESION-INDUCING LIKE"/>
    <property type="match status" value="1"/>
</dbReference>
<sequence length="189" mass="20724">MCPSNPTYALPPQSSLIFLLSAWRAKESIASKMGFLSFLGRVLFASVFILSAWQMFHEFGEDGGPAAKELAPKVAGLQDFLESKLGTGTPKIDVRHVVAAFMALKGLGGLLLVFGCFTGAFLLICYLIMATPLLHDFSHFNIGEPQYFIGLQEFLQCLALLGALLFFVGMKNSINRRLPKKKTLKSKTT</sequence>
<keyword evidence="1" id="KW-1133">Transmembrane helix</keyword>
<evidence type="ECO:0000256" key="1">
    <source>
        <dbReference type="SAM" id="Phobius"/>
    </source>
</evidence>
<dbReference type="PANTHER" id="PTHR31474">
    <property type="entry name" value="HR-LIKE LESION-INDUCER"/>
    <property type="match status" value="1"/>
</dbReference>
<feature type="transmembrane region" description="Helical" evidence="1">
    <location>
        <begin position="110"/>
        <end position="129"/>
    </location>
</feature>
<dbReference type="Proteomes" id="UP001627284">
    <property type="component" value="Unassembled WGS sequence"/>
</dbReference>
<accession>A0ABD2UAK2</accession>
<keyword evidence="3" id="KW-1185">Reference proteome</keyword>
<dbReference type="AlphaFoldDB" id="A0ABD2UAK2"/>
<dbReference type="InterPro" id="IPR008637">
    <property type="entry name" value="HR_lesion"/>
</dbReference>
<feature type="transmembrane region" description="Helical" evidence="1">
    <location>
        <begin position="149"/>
        <end position="170"/>
    </location>
</feature>
<evidence type="ECO:0000313" key="3">
    <source>
        <dbReference type="Proteomes" id="UP001627284"/>
    </source>
</evidence>
<reference evidence="2 3" key="1">
    <citation type="submission" date="2024-05" db="EMBL/GenBank/DDBJ databases">
        <title>De novo assembly of an allotetraploid wild potato.</title>
        <authorList>
            <person name="Hosaka A.J."/>
        </authorList>
    </citation>
    <scope>NUCLEOTIDE SEQUENCE [LARGE SCALE GENOMIC DNA]</scope>
    <source>
        <tissue evidence="2">Young leaves</tissue>
    </source>
</reference>
<comment type="caution">
    <text evidence="2">The sequence shown here is derived from an EMBL/GenBank/DDBJ whole genome shotgun (WGS) entry which is preliminary data.</text>
</comment>
<dbReference type="Pfam" id="PF05514">
    <property type="entry name" value="HR_lesion"/>
    <property type="match status" value="1"/>
</dbReference>
<proteinExistence type="predicted"/>
<evidence type="ECO:0000313" key="2">
    <source>
        <dbReference type="EMBL" id="KAL3365863.1"/>
    </source>
</evidence>
<protein>
    <recommendedName>
        <fullName evidence="4">Lesion-inducing protein</fullName>
    </recommendedName>
</protein>